<dbReference type="EMBL" id="LR797043">
    <property type="protein sequence ID" value="CAB4183096.1"/>
    <property type="molecule type" value="Genomic_DNA"/>
</dbReference>
<organism evidence="4">
    <name type="scientific">uncultured Caudovirales phage</name>
    <dbReference type="NCBI Taxonomy" id="2100421"/>
    <lineage>
        <taxon>Viruses</taxon>
        <taxon>Duplodnaviria</taxon>
        <taxon>Heunggongvirae</taxon>
        <taxon>Uroviricota</taxon>
        <taxon>Caudoviricetes</taxon>
        <taxon>Peduoviridae</taxon>
        <taxon>Maltschvirus</taxon>
        <taxon>Maltschvirus maltsch</taxon>
    </lineage>
</organism>
<dbReference type="EMBL" id="LR797390">
    <property type="protein sequence ID" value="CAB4212776.1"/>
    <property type="molecule type" value="Genomic_DNA"/>
</dbReference>
<dbReference type="EMBL" id="LR797266">
    <property type="protein sequence ID" value="CAB4197502.1"/>
    <property type="molecule type" value="Genomic_DNA"/>
</dbReference>
<evidence type="ECO:0000313" key="2">
    <source>
        <dbReference type="EMBL" id="CAB4183096.1"/>
    </source>
</evidence>
<protein>
    <submittedName>
        <fullName evidence="4">Uncharacterized protein</fullName>
    </submittedName>
</protein>
<reference evidence="4" key="1">
    <citation type="submission" date="2020-05" db="EMBL/GenBank/DDBJ databases">
        <authorList>
            <person name="Chiriac C."/>
            <person name="Salcher M."/>
            <person name="Ghai R."/>
            <person name="Kavagutti S V."/>
        </authorList>
    </citation>
    <scope>NUCLEOTIDE SEQUENCE</scope>
</reference>
<evidence type="ECO:0000313" key="4">
    <source>
        <dbReference type="EMBL" id="CAB4212776.1"/>
    </source>
</evidence>
<evidence type="ECO:0000313" key="1">
    <source>
        <dbReference type="EMBL" id="CAB4169780.1"/>
    </source>
</evidence>
<evidence type="ECO:0000313" key="5">
    <source>
        <dbReference type="EMBL" id="CAB5227317.1"/>
    </source>
</evidence>
<evidence type="ECO:0000313" key="3">
    <source>
        <dbReference type="EMBL" id="CAB4197502.1"/>
    </source>
</evidence>
<gene>
    <name evidence="2" type="ORF">UFOVP1080_37</name>
    <name evidence="3" type="ORF">UFOVP1321_25</name>
    <name evidence="4" type="ORF">UFOVP1432_38</name>
    <name evidence="5" type="ORF">UFOVP1528_26</name>
    <name evidence="1" type="ORF">UFOVP905_1</name>
</gene>
<proteinExistence type="predicted"/>
<dbReference type="EMBL" id="LR798375">
    <property type="protein sequence ID" value="CAB5227317.1"/>
    <property type="molecule type" value="Genomic_DNA"/>
</dbReference>
<accession>A0A6J5SF27</accession>
<dbReference type="EMBL" id="LR796848">
    <property type="protein sequence ID" value="CAB4169780.1"/>
    <property type="molecule type" value="Genomic_DNA"/>
</dbReference>
<sequence>MFTVYVVDFDGRLIAAEQCANYCEAELCEECALEQSSVWHAYIVKGVSGQAGVLC</sequence>
<name>A0A6J5SF27_9CAUD</name>